<dbReference type="GO" id="GO:0005730">
    <property type="term" value="C:nucleolus"/>
    <property type="evidence" value="ECO:0007669"/>
    <property type="project" value="TreeGrafter"/>
</dbReference>
<dbReference type="PANTHER" id="PTHR28511:SF1">
    <property type="entry name" value="ENDONUCLEASE V"/>
    <property type="match status" value="1"/>
</dbReference>
<dbReference type="GeneID" id="27686667"/>
<dbReference type="GO" id="GO:0016891">
    <property type="term" value="F:RNA endonuclease activity producing 5'-phosphomonoesters, hydrolytic mechanism"/>
    <property type="evidence" value="ECO:0007669"/>
    <property type="project" value="TreeGrafter"/>
</dbReference>
<dbReference type="OMA" id="NACAHTL"/>
<keyword evidence="5" id="KW-0378">Hydrolase</keyword>
<dbReference type="InParanoid" id="A0A0L0HIN1"/>
<reference evidence="6 7" key="1">
    <citation type="submission" date="2009-08" db="EMBL/GenBank/DDBJ databases">
        <title>The Genome Sequence of Spizellomyces punctatus strain DAOM BR117.</title>
        <authorList>
            <consortium name="The Broad Institute Genome Sequencing Platform"/>
            <person name="Russ C."/>
            <person name="Cuomo C."/>
            <person name="Shea T."/>
            <person name="Young S.K."/>
            <person name="Zeng Q."/>
            <person name="Koehrsen M."/>
            <person name="Haas B."/>
            <person name="Borodovsky M."/>
            <person name="Guigo R."/>
            <person name="Alvarado L."/>
            <person name="Berlin A."/>
            <person name="Bochicchio J."/>
            <person name="Borenstein D."/>
            <person name="Chapman S."/>
            <person name="Chen Z."/>
            <person name="Engels R."/>
            <person name="Freedman E."/>
            <person name="Gellesch M."/>
            <person name="Goldberg J."/>
            <person name="Griggs A."/>
            <person name="Gujja S."/>
            <person name="Heiman D."/>
            <person name="Hepburn T."/>
            <person name="Howarth C."/>
            <person name="Jen D."/>
            <person name="Larson L."/>
            <person name="Lewis B."/>
            <person name="Mehta T."/>
            <person name="Park D."/>
            <person name="Pearson M."/>
            <person name="Roberts A."/>
            <person name="Saif S."/>
            <person name="Shenoy N."/>
            <person name="Sisk P."/>
            <person name="Stolte C."/>
            <person name="Sykes S."/>
            <person name="Thomson T."/>
            <person name="Walk T."/>
            <person name="White J."/>
            <person name="Yandava C."/>
            <person name="Burger G."/>
            <person name="Gray M.W."/>
            <person name="Holland P.W.H."/>
            <person name="King N."/>
            <person name="Lang F.B.F."/>
            <person name="Roger A.J."/>
            <person name="Ruiz-Trillo I."/>
            <person name="Lander E."/>
            <person name="Nusbaum C."/>
        </authorList>
    </citation>
    <scope>NUCLEOTIDE SEQUENCE [LARGE SCALE GENOMIC DNA]</scope>
    <source>
        <strain evidence="6 7">DAOM BR117</strain>
    </source>
</reference>
<evidence type="ECO:0000256" key="3">
    <source>
        <dbReference type="ARBA" id="ARBA00022722"/>
    </source>
</evidence>
<evidence type="ECO:0000256" key="1">
    <source>
        <dbReference type="ARBA" id="ARBA00004496"/>
    </source>
</evidence>
<dbReference type="InterPro" id="IPR007581">
    <property type="entry name" value="Endonuclease-V"/>
</dbReference>
<dbReference type="FunCoup" id="A0A0L0HIN1">
    <property type="interactions" value="51"/>
</dbReference>
<evidence type="ECO:0000313" key="6">
    <source>
        <dbReference type="EMBL" id="KND01316.1"/>
    </source>
</evidence>
<gene>
    <name evidence="6" type="ORF">SPPG_03128</name>
</gene>
<evidence type="ECO:0000256" key="4">
    <source>
        <dbReference type="ARBA" id="ARBA00022759"/>
    </source>
</evidence>
<evidence type="ECO:0000313" key="7">
    <source>
        <dbReference type="Proteomes" id="UP000053201"/>
    </source>
</evidence>
<keyword evidence="2" id="KW-0963">Cytoplasm</keyword>
<dbReference type="eggNOG" id="KOG4417">
    <property type="taxonomic scope" value="Eukaryota"/>
</dbReference>
<evidence type="ECO:0008006" key="8">
    <source>
        <dbReference type="Google" id="ProtNLM"/>
    </source>
</evidence>
<dbReference type="RefSeq" id="XP_016609355.1">
    <property type="nucleotide sequence ID" value="XM_016751408.1"/>
</dbReference>
<dbReference type="STRING" id="645134.A0A0L0HIN1"/>
<dbReference type="Proteomes" id="UP000053201">
    <property type="component" value="Unassembled WGS sequence"/>
</dbReference>
<evidence type="ECO:0000256" key="2">
    <source>
        <dbReference type="ARBA" id="ARBA00022490"/>
    </source>
</evidence>
<dbReference type="GO" id="GO:0003727">
    <property type="term" value="F:single-stranded RNA binding"/>
    <property type="evidence" value="ECO:0007669"/>
    <property type="project" value="TreeGrafter"/>
</dbReference>
<comment type="subcellular location">
    <subcellularLocation>
        <location evidence="1">Cytoplasm</location>
    </subcellularLocation>
</comment>
<proteinExistence type="inferred from homology"/>
<dbReference type="Gene3D" id="3.30.2170.10">
    <property type="entry name" value="archaeoglobus fulgidus dsm 4304 superfamily"/>
    <property type="match status" value="1"/>
</dbReference>
<dbReference type="VEuPathDB" id="FungiDB:SPPG_03128"/>
<keyword evidence="4" id="KW-0255">Endonuclease</keyword>
<dbReference type="PANTHER" id="PTHR28511">
    <property type="entry name" value="ENDONUCLEASE V"/>
    <property type="match status" value="1"/>
</dbReference>
<organism evidence="6 7">
    <name type="scientific">Spizellomyces punctatus (strain DAOM BR117)</name>
    <dbReference type="NCBI Taxonomy" id="645134"/>
    <lineage>
        <taxon>Eukaryota</taxon>
        <taxon>Fungi</taxon>
        <taxon>Fungi incertae sedis</taxon>
        <taxon>Chytridiomycota</taxon>
        <taxon>Chytridiomycota incertae sedis</taxon>
        <taxon>Chytridiomycetes</taxon>
        <taxon>Spizellomycetales</taxon>
        <taxon>Spizellomycetaceae</taxon>
        <taxon>Spizellomyces</taxon>
    </lineage>
</organism>
<dbReference type="PROSITE" id="PS51257">
    <property type="entry name" value="PROKAR_LIPOPROTEIN"/>
    <property type="match status" value="1"/>
</dbReference>
<dbReference type="AlphaFoldDB" id="A0A0L0HIN1"/>
<dbReference type="Pfam" id="PF04493">
    <property type="entry name" value="Endonuclease_5"/>
    <property type="match status" value="1"/>
</dbReference>
<dbReference type="CDD" id="cd06559">
    <property type="entry name" value="Endonuclease_V"/>
    <property type="match status" value="1"/>
</dbReference>
<protein>
    <recommendedName>
        <fullName evidence="8">Endonuclease V</fullName>
    </recommendedName>
</protein>
<dbReference type="GO" id="GO:0006281">
    <property type="term" value="P:DNA repair"/>
    <property type="evidence" value="ECO:0007669"/>
    <property type="project" value="InterPro"/>
</dbReference>
<keyword evidence="7" id="KW-1185">Reference proteome</keyword>
<sequence length="274" mass="30238">MSEEWERLQETLKKRRIPTDSCSFSVPAVSACSSDVETCPLVGRGADPHDSSFQGLNYIAGLDVSFFEGTNEAVACVVVFQVPGLVKVYTKCRKVTLTEPYIPGFLAFRESPILLSLLEELKQEHEEWYPQVVFVDGNGTLHPRQFGLACHVGVLAGVPSIGIAKNFLQIESEGLLLCDMKDIARKRLDGAGKWLRIIGSSGYVFGAALRSSQESINPIFVSPGHMISLTTAVNLVAWCCKYRVPEPIRAADFESREIIRSVERDARMALELKG</sequence>
<dbReference type="EMBL" id="KQ257454">
    <property type="protein sequence ID" value="KND01316.1"/>
    <property type="molecule type" value="Genomic_DNA"/>
</dbReference>
<name>A0A0L0HIN1_SPIPD</name>
<evidence type="ECO:0000256" key="5">
    <source>
        <dbReference type="ARBA" id="ARBA00022801"/>
    </source>
</evidence>
<accession>A0A0L0HIN1</accession>
<dbReference type="OrthoDB" id="20018at2759"/>
<dbReference type="HAMAP" id="MF_00801">
    <property type="entry name" value="Endonuclease_5"/>
    <property type="match status" value="1"/>
</dbReference>
<keyword evidence="3" id="KW-0540">Nuclease</keyword>
<dbReference type="GO" id="GO:0005737">
    <property type="term" value="C:cytoplasm"/>
    <property type="evidence" value="ECO:0007669"/>
    <property type="project" value="UniProtKB-SubCell"/>
</dbReference>